<dbReference type="OrthoDB" id="9782546at2"/>
<dbReference type="FunFam" id="3.20.20.70:FF:000030">
    <property type="entry name" value="Nicotinate-nucleotide pyrophosphorylase, carboxylating"/>
    <property type="match status" value="1"/>
</dbReference>
<dbReference type="Proteomes" id="UP000268007">
    <property type="component" value="Unassembled WGS sequence"/>
</dbReference>
<name>A0A495J2J1_9SPHI</name>
<dbReference type="RefSeq" id="WP_121198177.1">
    <property type="nucleotide sequence ID" value="NZ_RBKU01000001.1"/>
</dbReference>
<feature type="domain" description="Quinolinate phosphoribosyl transferase N-terminal" evidence="15">
    <location>
        <begin position="22"/>
        <end position="107"/>
    </location>
</feature>
<evidence type="ECO:0000256" key="6">
    <source>
        <dbReference type="ARBA" id="ARBA00022642"/>
    </source>
</evidence>
<dbReference type="NCBIfam" id="TIGR00078">
    <property type="entry name" value="nadC"/>
    <property type="match status" value="1"/>
</dbReference>
<evidence type="ECO:0000256" key="3">
    <source>
        <dbReference type="ARBA" id="ARBA00009400"/>
    </source>
</evidence>
<evidence type="ECO:0000259" key="15">
    <source>
        <dbReference type="Pfam" id="PF02749"/>
    </source>
</evidence>
<feature type="binding site" evidence="13">
    <location>
        <begin position="242"/>
        <end position="244"/>
    </location>
    <ligand>
        <name>substrate</name>
    </ligand>
</feature>
<dbReference type="SUPFAM" id="SSF54675">
    <property type="entry name" value="Nicotinate/Quinolinate PRTase N-terminal domain-like"/>
    <property type="match status" value="1"/>
</dbReference>
<evidence type="ECO:0000259" key="14">
    <source>
        <dbReference type="Pfam" id="PF01729"/>
    </source>
</evidence>
<dbReference type="Pfam" id="PF01729">
    <property type="entry name" value="QRPTase_C"/>
    <property type="match status" value="1"/>
</dbReference>
<evidence type="ECO:0000256" key="11">
    <source>
        <dbReference type="ARBA" id="ARBA00069173"/>
    </source>
</evidence>
<dbReference type="AlphaFoldDB" id="A0A495J2J1"/>
<evidence type="ECO:0000256" key="7">
    <source>
        <dbReference type="ARBA" id="ARBA00022676"/>
    </source>
</evidence>
<keyword evidence="6" id="KW-0662">Pyridine nucleotide biosynthesis</keyword>
<dbReference type="SUPFAM" id="SSF51690">
    <property type="entry name" value="Nicotinate/Quinolinate PRTase C-terminal domain-like"/>
    <property type="match status" value="1"/>
</dbReference>
<dbReference type="InterPro" id="IPR037128">
    <property type="entry name" value="Quinolinate_PRibosylTase_N_sf"/>
</dbReference>
<dbReference type="PIRSF" id="PIRSF006250">
    <property type="entry name" value="NadC_ModD"/>
    <property type="match status" value="1"/>
</dbReference>
<evidence type="ECO:0000256" key="9">
    <source>
        <dbReference type="ARBA" id="ARBA00033102"/>
    </source>
</evidence>
<evidence type="ECO:0000256" key="8">
    <source>
        <dbReference type="ARBA" id="ARBA00022679"/>
    </source>
</evidence>
<evidence type="ECO:0000256" key="4">
    <source>
        <dbReference type="ARBA" id="ARBA00011218"/>
    </source>
</evidence>
<comment type="catalytic activity">
    <reaction evidence="10">
        <text>nicotinate beta-D-ribonucleotide + CO2 + diphosphate = quinolinate + 5-phospho-alpha-D-ribose 1-diphosphate + 2 H(+)</text>
        <dbReference type="Rhea" id="RHEA:12733"/>
        <dbReference type="ChEBI" id="CHEBI:15378"/>
        <dbReference type="ChEBI" id="CHEBI:16526"/>
        <dbReference type="ChEBI" id="CHEBI:29959"/>
        <dbReference type="ChEBI" id="CHEBI:33019"/>
        <dbReference type="ChEBI" id="CHEBI:57502"/>
        <dbReference type="ChEBI" id="CHEBI:58017"/>
        <dbReference type="EC" id="2.4.2.19"/>
    </reaction>
</comment>
<evidence type="ECO:0000256" key="2">
    <source>
        <dbReference type="ARBA" id="ARBA00004893"/>
    </source>
</evidence>
<evidence type="ECO:0000256" key="12">
    <source>
        <dbReference type="PIRNR" id="PIRNR006250"/>
    </source>
</evidence>
<dbReference type="Pfam" id="PF02749">
    <property type="entry name" value="QRPTase_N"/>
    <property type="match status" value="1"/>
</dbReference>
<dbReference type="InterPro" id="IPR027277">
    <property type="entry name" value="NadC/ModD"/>
</dbReference>
<sequence length="282" mass="30564">MDIPAIRKFIADYLNEDVGDGDHTSLATIPAGTQGKAKLLVKENGILAGVDIALQVFDVVDSNLMVDVFLHDGAAIKKGDVALNVTGSVHSILKAERLVLNIMQRMSAIATQTHSIVELIKGTGTKILDTRKTTPGFRYFEKLAVKIGGGVNHRFGLYDMVLIKDNHVDYSGGISNAINNAKQYLLTNNKCLDIEIEVRNFDELNEAIKTGGVLRIMLDNFSTTDLKKAVEIIGDQFETEASGGITIDNVRAYAECGVNYISIGALTHSVKSLDLSLKAVNE</sequence>
<dbReference type="Gene3D" id="3.20.20.70">
    <property type="entry name" value="Aldolase class I"/>
    <property type="match status" value="1"/>
</dbReference>
<keyword evidence="7 12" id="KW-0328">Glycosyltransferase</keyword>
<keyword evidence="17" id="KW-1185">Reference proteome</keyword>
<organism evidence="16 17">
    <name type="scientific">Mucilaginibacter gracilis</name>
    <dbReference type="NCBI Taxonomy" id="423350"/>
    <lineage>
        <taxon>Bacteria</taxon>
        <taxon>Pseudomonadati</taxon>
        <taxon>Bacteroidota</taxon>
        <taxon>Sphingobacteriia</taxon>
        <taxon>Sphingobacteriales</taxon>
        <taxon>Sphingobacteriaceae</taxon>
        <taxon>Mucilaginibacter</taxon>
    </lineage>
</organism>
<dbReference type="Gene3D" id="3.90.1170.20">
    <property type="entry name" value="Quinolinate phosphoribosyl transferase, N-terminal domain"/>
    <property type="match status" value="1"/>
</dbReference>
<feature type="domain" description="Quinolinate phosphoribosyl transferase C-terminal" evidence="14">
    <location>
        <begin position="109"/>
        <end position="278"/>
    </location>
</feature>
<dbReference type="PANTHER" id="PTHR32179">
    <property type="entry name" value="NICOTINATE-NUCLEOTIDE PYROPHOSPHORYLASE [CARBOXYLATING]"/>
    <property type="match status" value="1"/>
</dbReference>
<feature type="binding site" evidence="13">
    <location>
        <begin position="263"/>
        <end position="265"/>
    </location>
    <ligand>
        <name>substrate</name>
    </ligand>
</feature>
<comment type="caution">
    <text evidence="16">The sequence shown here is derived from an EMBL/GenBank/DDBJ whole genome shotgun (WGS) entry which is preliminary data.</text>
</comment>
<comment type="subunit">
    <text evidence="4">Hexamer formed by 3 homodimers.</text>
</comment>
<feature type="binding site" evidence="13">
    <location>
        <position position="197"/>
    </location>
    <ligand>
        <name>substrate</name>
    </ligand>
</feature>
<dbReference type="EC" id="2.4.2.19" evidence="5"/>
<evidence type="ECO:0000256" key="10">
    <source>
        <dbReference type="ARBA" id="ARBA00047445"/>
    </source>
</evidence>
<feature type="binding site" evidence="13">
    <location>
        <position position="164"/>
    </location>
    <ligand>
        <name>substrate</name>
    </ligand>
</feature>
<protein>
    <recommendedName>
        <fullName evidence="11">Probable nicotinate-nucleotide pyrophosphorylase [carboxylating]</fullName>
        <ecNumber evidence="5">2.4.2.19</ecNumber>
    </recommendedName>
    <alternativeName>
        <fullName evidence="9">Quinolinate phosphoribosyltransferase [decarboxylating]</fullName>
    </alternativeName>
</protein>
<dbReference type="FunFam" id="3.90.1170.20:FF:000001">
    <property type="entry name" value="Nicotinate-nucleotide diphosphorylase (Carboxylating)"/>
    <property type="match status" value="1"/>
</dbReference>
<dbReference type="GO" id="GO:0005737">
    <property type="term" value="C:cytoplasm"/>
    <property type="evidence" value="ECO:0007669"/>
    <property type="project" value="TreeGrafter"/>
</dbReference>
<comment type="similarity">
    <text evidence="3 12">Belongs to the NadC/ModD family.</text>
</comment>
<evidence type="ECO:0000256" key="1">
    <source>
        <dbReference type="ARBA" id="ARBA00003237"/>
    </source>
</evidence>
<dbReference type="InterPro" id="IPR013785">
    <property type="entry name" value="Aldolase_TIM"/>
</dbReference>
<dbReference type="EMBL" id="RBKU01000001">
    <property type="protein sequence ID" value="RKR82588.1"/>
    <property type="molecule type" value="Genomic_DNA"/>
</dbReference>
<feature type="binding site" evidence="13">
    <location>
        <position position="154"/>
    </location>
    <ligand>
        <name>substrate</name>
    </ligand>
</feature>
<reference evidence="16 17" key="1">
    <citation type="submission" date="2018-10" db="EMBL/GenBank/DDBJ databases">
        <title>Genomic Encyclopedia of Archaeal and Bacterial Type Strains, Phase II (KMG-II): from individual species to whole genera.</title>
        <authorList>
            <person name="Goeker M."/>
        </authorList>
    </citation>
    <scope>NUCLEOTIDE SEQUENCE [LARGE SCALE GENOMIC DNA]</scope>
    <source>
        <strain evidence="16 17">DSM 18602</strain>
    </source>
</reference>
<evidence type="ECO:0000256" key="5">
    <source>
        <dbReference type="ARBA" id="ARBA00011944"/>
    </source>
</evidence>
<evidence type="ECO:0000313" key="16">
    <source>
        <dbReference type="EMBL" id="RKR82588.1"/>
    </source>
</evidence>
<dbReference type="InterPro" id="IPR022412">
    <property type="entry name" value="Quinolinate_PRibosylTrfase_N"/>
</dbReference>
<keyword evidence="8 12" id="KW-0808">Transferase</keyword>
<comment type="pathway">
    <text evidence="2">Cofactor biosynthesis; NAD(+) biosynthesis; nicotinate D-ribonucleotide from quinolinate: step 1/1.</text>
</comment>
<evidence type="ECO:0000256" key="13">
    <source>
        <dbReference type="PIRSR" id="PIRSR006250-1"/>
    </source>
</evidence>
<dbReference type="InterPro" id="IPR004393">
    <property type="entry name" value="NadC"/>
</dbReference>
<dbReference type="PANTHER" id="PTHR32179:SF3">
    <property type="entry name" value="NICOTINATE-NUCLEOTIDE PYROPHOSPHORYLASE [CARBOXYLATING]"/>
    <property type="match status" value="1"/>
</dbReference>
<dbReference type="GO" id="GO:0009435">
    <property type="term" value="P:NAD+ biosynthetic process"/>
    <property type="evidence" value="ECO:0007669"/>
    <property type="project" value="UniProtKB-UniPathway"/>
</dbReference>
<accession>A0A495J2J1</accession>
<gene>
    <name evidence="16" type="ORF">BDD43_2773</name>
</gene>
<feature type="binding site" evidence="13">
    <location>
        <begin position="130"/>
        <end position="132"/>
    </location>
    <ligand>
        <name>substrate</name>
    </ligand>
</feature>
<feature type="binding site" evidence="13">
    <location>
        <position position="97"/>
    </location>
    <ligand>
        <name>substrate</name>
    </ligand>
</feature>
<comment type="function">
    <text evidence="1">Involved in the catabolism of quinolinic acid (QA).</text>
</comment>
<dbReference type="CDD" id="cd01572">
    <property type="entry name" value="QPRTase"/>
    <property type="match status" value="1"/>
</dbReference>
<dbReference type="GO" id="GO:0034213">
    <property type="term" value="P:quinolinate catabolic process"/>
    <property type="evidence" value="ECO:0007669"/>
    <property type="project" value="TreeGrafter"/>
</dbReference>
<dbReference type="UniPathway" id="UPA00253">
    <property type="reaction ID" value="UER00331"/>
</dbReference>
<dbReference type="GO" id="GO:0004514">
    <property type="term" value="F:nicotinate-nucleotide diphosphorylase (carboxylating) activity"/>
    <property type="evidence" value="ECO:0007669"/>
    <property type="project" value="UniProtKB-EC"/>
</dbReference>
<evidence type="ECO:0000313" key="17">
    <source>
        <dbReference type="Proteomes" id="UP000268007"/>
    </source>
</evidence>
<feature type="binding site" evidence="13">
    <location>
        <position position="219"/>
    </location>
    <ligand>
        <name>substrate</name>
    </ligand>
</feature>
<proteinExistence type="inferred from homology"/>
<dbReference type="InterPro" id="IPR002638">
    <property type="entry name" value="Quinolinate_PRibosylTrfase_C"/>
</dbReference>
<dbReference type="InterPro" id="IPR036068">
    <property type="entry name" value="Nicotinate_pribotase-like_C"/>
</dbReference>